<proteinExistence type="predicted"/>
<dbReference type="InterPro" id="IPR016181">
    <property type="entry name" value="Acyl_CoA_acyltransferase"/>
</dbReference>
<keyword evidence="2" id="KW-0808">Transferase</keyword>
<dbReference type="OrthoDB" id="9801656at2"/>
<dbReference type="PANTHER" id="PTHR43792:SF1">
    <property type="entry name" value="N-ACETYLTRANSFERASE DOMAIN-CONTAINING PROTEIN"/>
    <property type="match status" value="1"/>
</dbReference>
<dbReference type="Proteomes" id="UP000190061">
    <property type="component" value="Unassembled WGS sequence"/>
</dbReference>
<dbReference type="Gene3D" id="3.40.630.30">
    <property type="match status" value="1"/>
</dbReference>
<reference evidence="2 3" key="1">
    <citation type="submission" date="2017-02" db="EMBL/GenBank/DDBJ databases">
        <authorList>
            <person name="Peterson S.W."/>
        </authorList>
    </citation>
    <scope>NUCLEOTIDE SEQUENCE [LARGE SCALE GENOMIC DNA]</scope>
    <source>
        <strain evidence="2 3">DSM 21749</strain>
    </source>
</reference>
<dbReference type="PANTHER" id="PTHR43792">
    <property type="entry name" value="GNAT FAMILY, PUTATIVE (AFU_ORTHOLOGUE AFUA_3G00765)-RELATED-RELATED"/>
    <property type="match status" value="1"/>
</dbReference>
<name>A0A1T4LQG4_9GAMM</name>
<dbReference type="RefSeq" id="WP_078756774.1">
    <property type="nucleotide sequence ID" value="NZ_FUXP01000001.1"/>
</dbReference>
<feature type="domain" description="N-acetyltransferase" evidence="1">
    <location>
        <begin position="15"/>
        <end position="168"/>
    </location>
</feature>
<sequence length="193" mass="21514">MPSHPLGPTLETERLILRPPLREDFEGVAELLDDEEAARHIGGRMPRTAAWRNFLQMPGAWAMQGYAMFSVIDKSSGRWIGRAGPWQPEGWPGTEVGWSFLRSAWGQGYAREAAIASIDWAFDHLGWSEVIHSIAPANHASQALARRLGSINRGPGRLPPPLEEVPIEIWGQSREEWFARRSTLSSGDAPRRG</sequence>
<dbReference type="SUPFAM" id="SSF55729">
    <property type="entry name" value="Acyl-CoA N-acyltransferases (Nat)"/>
    <property type="match status" value="1"/>
</dbReference>
<keyword evidence="3" id="KW-1185">Reference proteome</keyword>
<dbReference type="GO" id="GO:0016747">
    <property type="term" value="F:acyltransferase activity, transferring groups other than amino-acyl groups"/>
    <property type="evidence" value="ECO:0007669"/>
    <property type="project" value="InterPro"/>
</dbReference>
<dbReference type="Pfam" id="PF13302">
    <property type="entry name" value="Acetyltransf_3"/>
    <property type="match status" value="1"/>
</dbReference>
<accession>A0A1T4LQG4</accession>
<gene>
    <name evidence="2" type="ORF">SAMN02745674_00110</name>
</gene>
<dbReference type="InterPro" id="IPR051531">
    <property type="entry name" value="N-acetyltransferase"/>
</dbReference>
<organism evidence="2 3">
    <name type="scientific">Lysobacter spongiicola DSM 21749</name>
    <dbReference type="NCBI Taxonomy" id="1122188"/>
    <lineage>
        <taxon>Bacteria</taxon>
        <taxon>Pseudomonadati</taxon>
        <taxon>Pseudomonadota</taxon>
        <taxon>Gammaproteobacteria</taxon>
        <taxon>Lysobacterales</taxon>
        <taxon>Lysobacteraceae</taxon>
        <taxon>Novilysobacter</taxon>
    </lineage>
</organism>
<evidence type="ECO:0000313" key="3">
    <source>
        <dbReference type="Proteomes" id="UP000190061"/>
    </source>
</evidence>
<protein>
    <submittedName>
        <fullName evidence="2">Protein N-acetyltransferase, RimJ/RimL family</fullName>
    </submittedName>
</protein>
<dbReference type="STRING" id="1122188.SAMN02745674_00110"/>
<dbReference type="InterPro" id="IPR000182">
    <property type="entry name" value="GNAT_dom"/>
</dbReference>
<dbReference type="EMBL" id="FUXP01000001">
    <property type="protein sequence ID" value="SJZ56970.1"/>
    <property type="molecule type" value="Genomic_DNA"/>
</dbReference>
<evidence type="ECO:0000259" key="1">
    <source>
        <dbReference type="PROSITE" id="PS51186"/>
    </source>
</evidence>
<evidence type="ECO:0000313" key="2">
    <source>
        <dbReference type="EMBL" id="SJZ56970.1"/>
    </source>
</evidence>
<dbReference type="AlphaFoldDB" id="A0A1T4LQG4"/>
<dbReference type="PROSITE" id="PS51186">
    <property type="entry name" value="GNAT"/>
    <property type="match status" value="1"/>
</dbReference>